<evidence type="ECO:0000313" key="1">
    <source>
        <dbReference type="EMBL" id="KAF0761735.1"/>
    </source>
</evidence>
<comment type="caution">
    <text evidence="1">The sequence shown here is derived from an EMBL/GenBank/DDBJ whole genome shotgun (WGS) entry which is preliminary data.</text>
</comment>
<sequence length="63" mass="7479">VKSKKFPIVFKSVRKNPKKSNRKTGVFTQNQFLTKSIFLYDCNSKNNHYKYLKFSLNIYVSVI</sequence>
<organism evidence="1 2">
    <name type="scientific">Aphis craccivora</name>
    <name type="common">Cowpea aphid</name>
    <dbReference type="NCBI Taxonomy" id="307492"/>
    <lineage>
        <taxon>Eukaryota</taxon>
        <taxon>Metazoa</taxon>
        <taxon>Ecdysozoa</taxon>
        <taxon>Arthropoda</taxon>
        <taxon>Hexapoda</taxon>
        <taxon>Insecta</taxon>
        <taxon>Pterygota</taxon>
        <taxon>Neoptera</taxon>
        <taxon>Paraneoptera</taxon>
        <taxon>Hemiptera</taxon>
        <taxon>Sternorrhyncha</taxon>
        <taxon>Aphidomorpha</taxon>
        <taxon>Aphidoidea</taxon>
        <taxon>Aphididae</taxon>
        <taxon>Aphidini</taxon>
        <taxon>Aphis</taxon>
        <taxon>Aphis</taxon>
    </lineage>
</organism>
<dbReference type="AlphaFoldDB" id="A0A6G0YV85"/>
<feature type="non-terminal residue" evidence="1">
    <location>
        <position position="1"/>
    </location>
</feature>
<proteinExistence type="predicted"/>
<name>A0A6G0YV85_APHCR</name>
<reference evidence="1 2" key="1">
    <citation type="submission" date="2019-08" db="EMBL/GenBank/DDBJ databases">
        <title>Whole genome of Aphis craccivora.</title>
        <authorList>
            <person name="Voronova N.V."/>
            <person name="Shulinski R.S."/>
            <person name="Bandarenka Y.V."/>
            <person name="Zhorov D.G."/>
            <person name="Warner D."/>
        </authorList>
    </citation>
    <scope>NUCLEOTIDE SEQUENCE [LARGE SCALE GENOMIC DNA]</scope>
    <source>
        <strain evidence="1">180601</strain>
        <tissue evidence="1">Whole Body</tissue>
    </source>
</reference>
<gene>
    <name evidence="1" type="ORF">FWK35_00014910</name>
</gene>
<keyword evidence="2" id="KW-1185">Reference proteome</keyword>
<accession>A0A6G0YV85</accession>
<evidence type="ECO:0000313" key="2">
    <source>
        <dbReference type="Proteomes" id="UP000478052"/>
    </source>
</evidence>
<dbReference type="EMBL" id="VUJU01002314">
    <property type="protein sequence ID" value="KAF0761735.1"/>
    <property type="molecule type" value="Genomic_DNA"/>
</dbReference>
<dbReference type="Proteomes" id="UP000478052">
    <property type="component" value="Unassembled WGS sequence"/>
</dbReference>
<protein>
    <submittedName>
        <fullName evidence="1">Uncharacterized protein</fullName>
    </submittedName>
</protein>